<dbReference type="Pfam" id="PF01381">
    <property type="entry name" value="HTH_3"/>
    <property type="match status" value="1"/>
</dbReference>
<dbReference type="SMART" id="SM00530">
    <property type="entry name" value="HTH_XRE"/>
    <property type="match status" value="1"/>
</dbReference>
<name>A0A8S5T0F6_9CAUD</name>
<dbReference type="InterPro" id="IPR001387">
    <property type="entry name" value="Cro/C1-type_HTH"/>
</dbReference>
<protein>
    <submittedName>
        <fullName evidence="2">Helix-turn-helix XRE-family like protein</fullName>
    </submittedName>
</protein>
<reference evidence="2" key="1">
    <citation type="journal article" date="2021" name="Proc. Natl. Acad. Sci. U.S.A.">
        <title>A Catalog of Tens of Thousands of Viruses from Human Metagenomes Reveals Hidden Associations with Chronic Diseases.</title>
        <authorList>
            <person name="Tisza M.J."/>
            <person name="Buck C.B."/>
        </authorList>
    </citation>
    <scope>NUCLEOTIDE SEQUENCE</scope>
    <source>
        <strain evidence="2">CtPyh10</strain>
    </source>
</reference>
<dbReference type="Gene3D" id="1.10.260.40">
    <property type="entry name" value="lambda repressor-like DNA-binding domains"/>
    <property type="match status" value="1"/>
</dbReference>
<dbReference type="EMBL" id="BK032711">
    <property type="protein sequence ID" value="DAF56266.1"/>
    <property type="molecule type" value="Genomic_DNA"/>
</dbReference>
<accession>A0A8S5T0F6</accession>
<feature type="domain" description="HTH cro/C1-type" evidence="1">
    <location>
        <begin position="8"/>
        <end position="62"/>
    </location>
</feature>
<evidence type="ECO:0000313" key="2">
    <source>
        <dbReference type="EMBL" id="DAF56266.1"/>
    </source>
</evidence>
<dbReference type="GO" id="GO:0003677">
    <property type="term" value="F:DNA binding"/>
    <property type="evidence" value="ECO:0007669"/>
    <property type="project" value="InterPro"/>
</dbReference>
<dbReference type="PROSITE" id="PS50943">
    <property type="entry name" value="HTH_CROC1"/>
    <property type="match status" value="1"/>
</dbReference>
<proteinExistence type="predicted"/>
<dbReference type="CDD" id="cd00093">
    <property type="entry name" value="HTH_XRE"/>
    <property type="match status" value="1"/>
</dbReference>
<sequence>METINDRIKQVRKSLNLNQANFGEQITLAQTYLSQIERGDREVTEKILKLVCLQFNVSERWLRTGEGNMFEESSDSLISQLCEKYQLDDMAHVLLETFVSMPQNERDAVMSFARRVADATKRDADEQNSP</sequence>
<dbReference type="InterPro" id="IPR010982">
    <property type="entry name" value="Lambda_DNA-bd_dom_sf"/>
</dbReference>
<dbReference type="SUPFAM" id="SSF47413">
    <property type="entry name" value="lambda repressor-like DNA-binding domains"/>
    <property type="match status" value="1"/>
</dbReference>
<evidence type="ECO:0000259" key="1">
    <source>
        <dbReference type="PROSITE" id="PS50943"/>
    </source>
</evidence>
<organism evidence="2">
    <name type="scientific">Siphoviridae sp. ctPyh10</name>
    <dbReference type="NCBI Taxonomy" id="2827865"/>
    <lineage>
        <taxon>Viruses</taxon>
        <taxon>Duplodnaviria</taxon>
        <taxon>Heunggongvirae</taxon>
        <taxon>Uroviricota</taxon>
        <taxon>Caudoviricetes</taxon>
    </lineage>
</organism>